<evidence type="ECO:0000313" key="2">
    <source>
        <dbReference type="EMBL" id="NNH68923.1"/>
    </source>
</evidence>
<dbReference type="InterPro" id="IPR025246">
    <property type="entry name" value="IS30-like_HTH"/>
</dbReference>
<dbReference type="GO" id="GO:0004803">
    <property type="term" value="F:transposase activity"/>
    <property type="evidence" value="ECO:0007669"/>
    <property type="project" value="TreeGrafter"/>
</dbReference>
<dbReference type="InterPro" id="IPR051917">
    <property type="entry name" value="Transposase-Integrase"/>
</dbReference>
<dbReference type="AlphaFoldDB" id="A0A849BQP3"/>
<dbReference type="RefSeq" id="WP_067525877.1">
    <property type="nucleotide sequence ID" value="NZ_JABELX010000001.1"/>
</dbReference>
<dbReference type="Gene3D" id="1.10.10.10">
    <property type="entry name" value="Winged helix-like DNA-binding domain superfamily/Winged helix DNA-binding domain"/>
    <property type="match status" value="1"/>
</dbReference>
<name>A0A849BQP3_9NOCA</name>
<dbReference type="InterPro" id="IPR036388">
    <property type="entry name" value="WH-like_DNA-bd_sf"/>
</dbReference>
<reference evidence="2 3" key="1">
    <citation type="submission" date="2020-05" db="EMBL/GenBank/DDBJ databases">
        <title>MicrobeNet Type strains.</title>
        <authorList>
            <person name="Nicholson A.C."/>
        </authorList>
    </citation>
    <scope>NUCLEOTIDE SEQUENCE [LARGE SCALE GENOMIC DNA]</scope>
    <source>
        <strain evidence="2 3">JCM 3224</strain>
    </source>
</reference>
<proteinExistence type="predicted"/>
<dbReference type="PANTHER" id="PTHR10948">
    <property type="entry name" value="TRANSPOSASE"/>
    <property type="match status" value="1"/>
</dbReference>
<dbReference type="EMBL" id="JABELX010000001">
    <property type="protein sequence ID" value="NNH68923.1"/>
    <property type="molecule type" value="Genomic_DNA"/>
</dbReference>
<protein>
    <submittedName>
        <fullName evidence="2">Helix-turn-helix domain-containing protein</fullName>
    </submittedName>
</protein>
<dbReference type="PANTHER" id="PTHR10948:SF23">
    <property type="entry name" value="TRANSPOSASE INSI FOR INSERTION SEQUENCE ELEMENT IS30A-RELATED"/>
    <property type="match status" value="1"/>
</dbReference>
<feature type="domain" description="Transposase IS30-like HTH" evidence="1">
    <location>
        <begin position="5"/>
        <end position="45"/>
    </location>
</feature>
<keyword evidence="3" id="KW-1185">Reference proteome</keyword>
<evidence type="ECO:0000313" key="3">
    <source>
        <dbReference type="Proteomes" id="UP000586827"/>
    </source>
</evidence>
<dbReference type="Proteomes" id="UP000586827">
    <property type="component" value="Unassembled WGS sequence"/>
</dbReference>
<dbReference type="InterPro" id="IPR036390">
    <property type="entry name" value="WH_DNA-bd_sf"/>
</dbReference>
<comment type="caution">
    <text evidence="2">The sequence shown here is derived from an EMBL/GenBank/DDBJ whole genome shotgun (WGS) entry which is preliminary data.</text>
</comment>
<dbReference type="Pfam" id="PF13936">
    <property type="entry name" value="HTH_38"/>
    <property type="match status" value="1"/>
</dbReference>
<gene>
    <name evidence="2" type="ORF">HLB23_03370</name>
</gene>
<organism evidence="2 3">
    <name type="scientific">Nocardia uniformis</name>
    <dbReference type="NCBI Taxonomy" id="53432"/>
    <lineage>
        <taxon>Bacteria</taxon>
        <taxon>Bacillati</taxon>
        <taxon>Actinomycetota</taxon>
        <taxon>Actinomycetes</taxon>
        <taxon>Mycobacteriales</taxon>
        <taxon>Nocardiaceae</taxon>
        <taxon>Nocardia</taxon>
    </lineage>
</organism>
<accession>A0A849BQP3</accession>
<dbReference type="SUPFAM" id="SSF46785">
    <property type="entry name" value="Winged helix' DNA-binding domain"/>
    <property type="match status" value="1"/>
</dbReference>
<dbReference type="GO" id="GO:0005829">
    <property type="term" value="C:cytosol"/>
    <property type="evidence" value="ECO:0007669"/>
    <property type="project" value="TreeGrafter"/>
</dbReference>
<dbReference type="GO" id="GO:0032196">
    <property type="term" value="P:transposition"/>
    <property type="evidence" value="ECO:0007669"/>
    <property type="project" value="TreeGrafter"/>
</dbReference>
<sequence length="320" mass="34663">MPGGRLTEQDRRQIASGLAAGLDYAEIARRVGRPTSTVTREVARNAGPAGYRADLAQRATRRRARRRIAAAPQSLSEATRGRDDERVREFAEQFAGLMVDSGVPRMAARVLASLFTTDSGSATAAELARQLQVSPASISKAVAYLDGLEVIRRAREGRCERYILDDRVWFEAWSDSAHTTNRWAAAAERGAEIFGVTTPVGARLEHMGLFFARLGRDIVGGPVDIVAGEHALTVIAALVHAAMPLTPEQLAAALDWPLERVISALHDADRHPDLADPVVVCGNEAGAYYVVARTDRLTTAQRRRLAPDGSCSTSSPSWTR</sequence>
<evidence type="ECO:0000259" key="1">
    <source>
        <dbReference type="Pfam" id="PF13936"/>
    </source>
</evidence>